<evidence type="ECO:0000256" key="1">
    <source>
        <dbReference type="SAM" id="Phobius"/>
    </source>
</evidence>
<feature type="transmembrane region" description="Helical" evidence="1">
    <location>
        <begin position="185"/>
        <end position="207"/>
    </location>
</feature>
<reference evidence="2 3" key="1">
    <citation type="submission" date="2012-06" db="EMBL/GenBank/DDBJ databases">
        <title>Complete sequence of Thiocystis violascens DSM 198.</title>
        <authorList>
            <consortium name="US DOE Joint Genome Institute"/>
            <person name="Lucas S."/>
            <person name="Han J."/>
            <person name="Lapidus A."/>
            <person name="Cheng J.-F."/>
            <person name="Goodwin L."/>
            <person name="Pitluck S."/>
            <person name="Peters L."/>
            <person name="Ovchinnikova G."/>
            <person name="Teshima H."/>
            <person name="Detter J.C."/>
            <person name="Han C."/>
            <person name="Tapia R."/>
            <person name="Land M."/>
            <person name="Hauser L."/>
            <person name="Kyrpides N."/>
            <person name="Ivanova N."/>
            <person name="Pagani I."/>
            <person name="Vogl K."/>
            <person name="Liu Z."/>
            <person name="Frigaard N.-U."/>
            <person name="Bryant D."/>
            <person name="Woyke T."/>
        </authorList>
    </citation>
    <scope>NUCLEOTIDE SEQUENCE [LARGE SCALE GENOMIC DNA]</scope>
    <source>
        <strain evidence="3">ATCC 17096 / DSM 198 / 6111</strain>
    </source>
</reference>
<evidence type="ECO:0000313" key="2">
    <source>
        <dbReference type="EMBL" id="AFL73673.1"/>
    </source>
</evidence>
<dbReference type="RefSeq" id="WP_014778134.1">
    <property type="nucleotide sequence ID" value="NC_018012.1"/>
</dbReference>
<evidence type="ECO:0008006" key="4">
    <source>
        <dbReference type="Google" id="ProtNLM"/>
    </source>
</evidence>
<dbReference type="STRING" id="765911.Thivi_1699"/>
<dbReference type="eggNOG" id="ENOG502Z8P1">
    <property type="taxonomic scope" value="Bacteria"/>
</dbReference>
<name>I3Y9K5_THIV6</name>
<accession>I3Y9K5</accession>
<organism evidence="2 3">
    <name type="scientific">Thiocystis violascens (strain ATCC 17096 / DSM 198 / 6111)</name>
    <name type="common">Chromatium violascens</name>
    <dbReference type="NCBI Taxonomy" id="765911"/>
    <lineage>
        <taxon>Bacteria</taxon>
        <taxon>Pseudomonadati</taxon>
        <taxon>Pseudomonadota</taxon>
        <taxon>Gammaproteobacteria</taxon>
        <taxon>Chromatiales</taxon>
        <taxon>Chromatiaceae</taxon>
        <taxon>Thiocystis</taxon>
    </lineage>
</organism>
<feature type="transmembrane region" description="Helical" evidence="1">
    <location>
        <begin position="213"/>
        <end position="232"/>
    </location>
</feature>
<dbReference type="Pfam" id="PF14023">
    <property type="entry name" value="Bestrophin-like"/>
    <property type="match status" value="1"/>
</dbReference>
<dbReference type="Proteomes" id="UP000006062">
    <property type="component" value="Chromosome"/>
</dbReference>
<dbReference type="HOGENOM" id="CLU_086345_0_0_6"/>
<evidence type="ECO:0000313" key="3">
    <source>
        <dbReference type="Proteomes" id="UP000006062"/>
    </source>
</evidence>
<dbReference type="EMBL" id="CP003154">
    <property type="protein sequence ID" value="AFL73673.1"/>
    <property type="molecule type" value="Genomic_DNA"/>
</dbReference>
<dbReference type="AlphaFoldDB" id="I3Y9K5"/>
<dbReference type="InterPro" id="IPR025333">
    <property type="entry name" value="DUF4239"/>
</dbReference>
<dbReference type="KEGG" id="tvi:Thivi_1699"/>
<keyword evidence="1" id="KW-0812">Transmembrane</keyword>
<proteinExistence type="predicted"/>
<keyword evidence="3" id="KW-1185">Reference proteome</keyword>
<keyword evidence="1" id="KW-1133">Transmembrane helix</keyword>
<gene>
    <name evidence="2" type="ordered locus">Thivi_1699</name>
</gene>
<protein>
    <recommendedName>
        <fullName evidence="4">DUF4239 domain-containing protein</fullName>
    </recommendedName>
</protein>
<keyword evidence="1" id="KW-0472">Membrane</keyword>
<sequence length="259" mass="28112">MSKIAMAAILALGLLVGILILQEVGRRLGERHLARDPESARAGTGVVEGAVFALVGLLIAFTFSGAASRFDQRRDLIVQETNAIGTAYLRLDLLPGDARSALQEDFRRYIDARLDAYRQLPDIQAALAGLTKATALQNRIWTQVVSAGQRPDAAPDAIKLLLPALNDMIDITTTRTLAAQMHPPLGIYLMLVALALASALLAGYSMAGGRSRNWLHMVVFAVVMAMTVYIIIDIEFPRLGMIRVDAFDQALVELRATMT</sequence>
<feature type="transmembrane region" description="Helical" evidence="1">
    <location>
        <begin position="46"/>
        <end position="67"/>
    </location>
</feature>
<dbReference type="OrthoDB" id="116415at2"/>